<name>A0A9P6IPY1_9FUNG</name>
<dbReference type="Proteomes" id="UP000749646">
    <property type="component" value="Unassembled WGS sequence"/>
</dbReference>
<organism evidence="1 2">
    <name type="scientific">Modicella reniformis</name>
    <dbReference type="NCBI Taxonomy" id="1440133"/>
    <lineage>
        <taxon>Eukaryota</taxon>
        <taxon>Fungi</taxon>
        <taxon>Fungi incertae sedis</taxon>
        <taxon>Mucoromycota</taxon>
        <taxon>Mortierellomycotina</taxon>
        <taxon>Mortierellomycetes</taxon>
        <taxon>Mortierellales</taxon>
        <taxon>Mortierellaceae</taxon>
        <taxon>Modicella</taxon>
    </lineage>
</organism>
<accession>A0A9P6IPY1</accession>
<feature type="non-terminal residue" evidence="1">
    <location>
        <position position="1"/>
    </location>
</feature>
<dbReference type="EMBL" id="JAAAHW010008678">
    <property type="protein sequence ID" value="KAF9943969.1"/>
    <property type="molecule type" value="Genomic_DNA"/>
</dbReference>
<evidence type="ECO:0000313" key="2">
    <source>
        <dbReference type="Proteomes" id="UP000749646"/>
    </source>
</evidence>
<proteinExistence type="predicted"/>
<reference evidence="1" key="1">
    <citation type="journal article" date="2020" name="Fungal Divers.">
        <title>Resolving the Mortierellaceae phylogeny through synthesis of multi-gene phylogenetics and phylogenomics.</title>
        <authorList>
            <person name="Vandepol N."/>
            <person name="Liber J."/>
            <person name="Desiro A."/>
            <person name="Na H."/>
            <person name="Kennedy M."/>
            <person name="Barry K."/>
            <person name="Grigoriev I.V."/>
            <person name="Miller A.N."/>
            <person name="O'Donnell K."/>
            <person name="Stajich J.E."/>
            <person name="Bonito G."/>
        </authorList>
    </citation>
    <scope>NUCLEOTIDE SEQUENCE</scope>
    <source>
        <strain evidence="1">MES-2147</strain>
    </source>
</reference>
<keyword evidence="2" id="KW-1185">Reference proteome</keyword>
<protein>
    <submittedName>
        <fullName evidence="1">Uncharacterized protein</fullName>
    </submittedName>
</protein>
<sequence length="54" mass="6429">LDATVLTHHYLRPEERVSLEAVQELVLDYQHLLETRARQHLSTQPMARTMWCLE</sequence>
<dbReference type="AlphaFoldDB" id="A0A9P6IPY1"/>
<comment type="caution">
    <text evidence="1">The sequence shown here is derived from an EMBL/GenBank/DDBJ whole genome shotgun (WGS) entry which is preliminary data.</text>
</comment>
<gene>
    <name evidence="1" type="ORF">BGZ65_012901</name>
</gene>
<evidence type="ECO:0000313" key="1">
    <source>
        <dbReference type="EMBL" id="KAF9943969.1"/>
    </source>
</evidence>